<organism evidence="2 3">
    <name type="scientific">Candidatus Merdivicinus excrementipullorum</name>
    <dbReference type="NCBI Taxonomy" id="2840867"/>
    <lineage>
        <taxon>Bacteria</taxon>
        <taxon>Bacillati</taxon>
        <taxon>Bacillota</taxon>
        <taxon>Clostridia</taxon>
        <taxon>Eubacteriales</taxon>
        <taxon>Oscillospiraceae</taxon>
        <taxon>Oscillospiraceae incertae sedis</taxon>
        <taxon>Candidatus Merdivicinus</taxon>
    </lineage>
</organism>
<comment type="caution">
    <text evidence="2">The sequence shown here is derived from an EMBL/GenBank/DDBJ whole genome shotgun (WGS) entry which is preliminary data.</text>
</comment>
<dbReference type="GO" id="GO:0009055">
    <property type="term" value="F:electron transfer activity"/>
    <property type="evidence" value="ECO:0007669"/>
    <property type="project" value="InterPro"/>
</dbReference>
<proteinExistence type="predicted"/>
<protein>
    <submittedName>
        <fullName evidence="2">Flavodoxin</fullName>
    </submittedName>
</protein>
<accession>A0A9D1K228</accession>
<reference evidence="2" key="1">
    <citation type="submission" date="2020-10" db="EMBL/GenBank/DDBJ databases">
        <authorList>
            <person name="Gilroy R."/>
        </authorList>
    </citation>
    <scope>NUCLEOTIDE SEQUENCE</scope>
    <source>
        <strain evidence="2">CHK199-13235</strain>
    </source>
</reference>
<feature type="domain" description="Flavodoxin-like" evidence="1">
    <location>
        <begin position="5"/>
        <end position="160"/>
    </location>
</feature>
<evidence type="ECO:0000313" key="2">
    <source>
        <dbReference type="EMBL" id="HIS77693.1"/>
    </source>
</evidence>
<dbReference type="EMBL" id="DVJP01000083">
    <property type="protein sequence ID" value="HIS77693.1"/>
    <property type="molecule type" value="Genomic_DNA"/>
</dbReference>
<dbReference type="GO" id="GO:0010181">
    <property type="term" value="F:FMN binding"/>
    <property type="evidence" value="ECO:0007669"/>
    <property type="project" value="InterPro"/>
</dbReference>
<dbReference type="InterPro" id="IPR029039">
    <property type="entry name" value="Flavoprotein-like_sf"/>
</dbReference>
<dbReference type="PROSITE" id="PS00201">
    <property type="entry name" value="FLAVODOXIN"/>
    <property type="match status" value="1"/>
</dbReference>
<dbReference type="InterPro" id="IPR001226">
    <property type="entry name" value="Flavodoxin_CS"/>
</dbReference>
<reference evidence="2" key="2">
    <citation type="journal article" date="2021" name="PeerJ">
        <title>Extensive microbial diversity within the chicken gut microbiome revealed by metagenomics and culture.</title>
        <authorList>
            <person name="Gilroy R."/>
            <person name="Ravi A."/>
            <person name="Getino M."/>
            <person name="Pursley I."/>
            <person name="Horton D.L."/>
            <person name="Alikhan N.F."/>
            <person name="Baker D."/>
            <person name="Gharbi K."/>
            <person name="Hall N."/>
            <person name="Watson M."/>
            <person name="Adriaenssens E.M."/>
            <person name="Foster-Nyarko E."/>
            <person name="Jarju S."/>
            <person name="Secka A."/>
            <person name="Antonio M."/>
            <person name="Oren A."/>
            <person name="Chaudhuri R.R."/>
            <person name="La Ragione R."/>
            <person name="Hildebrand F."/>
            <person name="Pallen M.J."/>
        </authorList>
    </citation>
    <scope>NUCLEOTIDE SEQUENCE</scope>
    <source>
        <strain evidence="2">CHK199-13235</strain>
    </source>
</reference>
<dbReference type="InterPro" id="IPR008254">
    <property type="entry name" value="Flavodoxin/NO_synth"/>
</dbReference>
<name>A0A9D1K228_9FIRM</name>
<dbReference type="Proteomes" id="UP000824002">
    <property type="component" value="Unassembled WGS sequence"/>
</dbReference>
<evidence type="ECO:0000313" key="3">
    <source>
        <dbReference type="Proteomes" id="UP000824002"/>
    </source>
</evidence>
<sequence>MKVQVIYSSLSGQTKKVAQAIFDAVAAGDKTLHDLKDGEPALDGDVLLLGYWVDKGGPNAEMKAFLPKIQGKAVGIFCTLGYYADSSHAQKSLDAGIALVKEQNILLGSYVCNGALSESIIARFRKAGTSGPHSASPENELRWEILQSHPTQAELNLAAERFRERAYLYQKYRENGLAFSSIV</sequence>
<evidence type="ECO:0000259" key="1">
    <source>
        <dbReference type="Pfam" id="PF12641"/>
    </source>
</evidence>
<dbReference type="GO" id="GO:0016651">
    <property type="term" value="F:oxidoreductase activity, acting on NAD(P)H"/>
    <property type="evidence" value="ECO:0007669"/>
    <property type="project" value="UniProtKB-ARBA"/>
</dbReference>
<dbReference type="SUPFAM" id="SSF52218">
    <property type="entry name" value="Flavoproteins"/>
    <property type="match status" value="1"/>
</dbReference>
<dbReference type="AlphaFoldDB" id="A0A9D1K228"/>
<gene>
    <name evidence="2" type="ORF">IAB51_12995</name>
</gene>
<dbReference type="Gene3D" id="3.40.50.360">
    <property type="match status" value="1"/>
</dbReference>
<dbReference type="Pfam" id="PF12641">
    <property type="entry name" value="Flavodoxin_3"/>
    <property type="match status" value="1"/>
</dbReference>